<protein>
    <recommendedName>
        <fullName evidence="5">Demethylmenaquinone methyltransferase</fullName>
        <ecNumber evidence="5">2.1.1.163</ecNumber>
    </recommendedName>
</protein>
<dbReference type="Pfam" id="PF01209">
    <property type="entry name" value="Ubie_methyltran"/>
    <property type="match status" value="1"/>
</dbReference>
<feature type="binding site" evidence="5">
    <location>
        <begin position="126"/>
        <end position="127"/>
    </location>
    <ligand>
        <name>S-adenosyl-L-methionine</name>
        <dbReference type="ChEBI" id="CHEBI:59789"/>
    </ligand>
</feature>
<accession>A0A6J4VBQ7</accession>
<dbReference type="GO" id="GO:0009234">
    <property type="term" value="P:menaquinone biosynthetic process"/>
    <property type="evidence" value="ECO:0007669"/>
    <property type="project" value="UniProtKB-UniRule"/>
</dbReference>
<evidence type="ECO:0000256" key="2">
    <source>
        <dbReference type="ARBA" id="ARBA00022603"/>
    </source>
</evidence>
<comment type="similarity">
    <text evidence="5">Belongs to the class I-like SAM-binding methyltransferase superfamily. MenG/UbiE family.</text>
</comment>
<name>A0A6J4VBQ7_9BACT</name>
<organism evidence="6">
    <name type="scientific">uncultured Thermomicrobiales bacterium</name>
    <dbReference type="NCBI Taxonomy" id="1645740"/>
    <lineage>
        <taxon>Bacteria</taxon>
        <taxon>Pseudomonadati</taxon>
        <taxon>Thermomicrobiota</taxon>
        <taxon>Thermomicrobia</taxon>
        <taxon>Thermomicrobiales</taxon>
        <taxon>environmental samples</taxon>
    </lineage>
</organism>
<sequence>MPTPIPPPLTPADNRPAGSIRSADDIEILFGQIVRRYDTMNRLMTGGRDGVWRRMVARAAVMGGRDGRVLDVATGTGDLAIALAGAGARSVTGIDISQPMLDAAAAKVASRSATGQALAVELLHGDAMRLPFDDDTFDACTVSFGLRNMPDYAAAIAEMVRVLRPGGRWVCLELTPFRVPVLRAGFGLYFERVVPIVGGVISGERDAYRYLPNSVQHFPPANELVVLMQRAGLVNTRYRLLGGGTVAMHTGEKSWPGA</sequence>
<dbReference type="Gene3D" id="3.40.50.150">
    <property type="entry name" value="Vaccinia Virus protein VP39"/>
    <property type="match status" value="1"/>
</dbReference>
<reference evidence="6" key="1">
    <citation type="submission" date="2020-02" db="EMBL/GenBank/DDBJ databases">
        <authorList>
            <person name="Meier V. D."/>
        </authorList>
    </citation>
    <scope>NUCLEOTIDE SEQUENCE</scope>
    <source>
        <strain evidence="6">AVDCRST_MAG33</strain>
    </source>
</reference>
<evidence type="ECO:0000256" key="1">
    <source>
        <dbReference type="ARBA" id="ARBA00022428"/>
    </source>
</evidence>
<dbReference type="GO" id="GO:0032259">
    <property type="term" value="P:methylation"/>
    <property type="evidence" value="ECO:0007669"/>
    <property type="project" value="UniProtKB-KW"/>
</dbReference>
<dbReference type="PROSITE" id="PS51608">
    <property type="entry name" value="SAM_MT_UBIE"/>
    <property type="match status" value="1"/>
</dbReference>
<evidence type="ECO:0000256" key="4">
    <source>
        <dbReference type="ARBA" id="ARBA00022691"/>
    </source>
</evidence>
<comment type="catalytic activity">
    <reaction evidence="5">
        <text>a 2-demethylmenaquinol + S-adenosyl-L-methionine = a menaquinol + S-adenosyl-L-homocysteine + H(+)</text>
        <dbReference type="Rhea" id="RHEA:42640"/>
        <dbReference type="Rhea" id="RHEA-COMP:9539"/>
        <dbReference type="Rhea" id="RHEA-COMP:9563"/>
        <dbReference type="ChEBI" id="CHEBI:15378"/>
        <dbReference type="ChEBI" id="CHEBI:18151"/>
        <dbReference type="ChEBI" id="CHEBI:55437"/>
        <dbReference type="ChEBI" id="CHEBI:57856"/>
        <dbReference type="ChEBI" id="CHEBI:59789"/>
        <dbReference type="EC" id="2.1.1.163"/>
    </reaction>
</comment>
<dbReference type="CDD" id="cd02440">
    <property type="entry name" value="AdoMet_MTases"/>
    <property type="match status" value="1"/>
</dbReference>
<comment type="function">
    <text evidence="5">Methyltransferase required for the conversion of demethylmenaquinol (DMKH2) to menaquinol (MKH2).</text>
</comment>
<keyword evidence="2 5" id="KW-0489">Methyltransferase</keyword>
<dbReference type="GO" id="GO:0043770">
    <property type="term" value="F:demethylmenaquinone methyltransferase activity"/>
    <property type="evidence" value="ECO:0007669"/>
    <property type="project" value="UniProtKB-UniRule"/>
</dbReference>
<dbReference type="NCBIfam" id="TIGR01934">
    <property type="entry name" value="MenG_MenH_UbiE"/>
    <property type="match status" value="1"/>
</dbReference>
<keyword evidence="4 5" id="KW-0949">S-adenosyl-L-methionine</keyword>
<comment type="pathway">
    <text evidence="5">Quinol/quinone metabolism; menaquinone biosynthesis; menaquinol from 1,4-dihydroxy-2-naphthoate: step 2/2.</text>
</comment>
<dbReference type="InterPro" id="IPR004033">
    <property type="entry name" value="UbiE/COQ5_MeTrFase"/>
</dbReference>
<dbReference type="EC" id="2.1.1.163" evidence="5"/>
<feature type="binding site" evidence="5">
    <location>
        <position position="95"/>
    </location>
    <ligand>
        <name>S-adenosyl-L-methionine</name>
        <dbReference type="ChEBI" id="CHEBI:59789"/>
    </ligand>
</feature>
<feature type="binding site" evidence="5">
    <location>
        <position position="76"/>
    </location>
    <ligand>
        <name>S-adenosyl-L-methionine</name>
        <dbReference type="ChEBI" id="CHEBI:59789"/>
    </ligand>
</feature>
<dbReference type="HAMAP" id="MF_01813">
    <property type="entry name" value="MenG_UbiE_methyltr"/>
    <property type="match status" value="1"/>
</dbReference>
<proteinExistence type="inferred from homology"/>
<feature type="binding site" evidence="5">
    <location>
        <position position="143"/>
    </location>
    <ligand>
        <name>S-adenosyl-L-methionine</name>
        <dbReference type="ChEBI" id="CHEBI:59789"/>
    </ligand>
</feature>
<dbReference type="EMBL" id="CADCWK010000356">
    <property type="protein sequence ID" value="CAA9574379.1"/>
    <property type="molecule type" value="Genomic_DNA"/>
</dbReference>
<dbReference type="PANTHER" id="PTHR43591:SF24">
    <property type="entry name" value="2-METHOXY-6-POLYPRENYL-1,4-BENZOQUINOL METHYLASE, MITOCHONDRIAL"/>
    <property type="match status" value="1"/>
</dbReference>
<dbReference type="UniPathway" id="UPA00079">
    <property type="reaction ID" value="UER00169"/>
</dbReference>
<dbReference type="InterPro" id="IPR029063">
    <property type="entry name" value="SAM-dependent_MTases_sf"/>
</dbReference>
<evidence type="ECO:0000313" key="6">
    <source>
        <dbReference type="EMBL" id="CAA9574379.1"/>
    </source>
</evidence>
<dbReference type="PANTHER" id="PTHR43591">
    <property type="entry name" value="METHYLTRANSFERASE"/>
    <property type="match status" value="1"/>
</dbReference>
<dbReference type="AlphaFoldDB" id="A0A6J4VBQ7"/>
<gene>
    <name evidence="5" type="primary">menG</name>
    <name evidence="6" type="ORF">AVDCRST_MAG33-2877</name>
</gene>
<evidence type="ECO:0000256" key="5">
    <source>
        <dbReference type="HAMAP-Rule" id="MF_01813"/>
    </source>
</evidence>
<dbReference type="SUPFAM" id="SSF53335">
    <property type="entry name" value="S-adenosyl-L-methionine-dependent methyltransferases"/>
    <property type="match status" value="1"/>
</dbReference>
<keyword evidence="3 5" id="KW-0808">Transferase</keyword>
<evidence type="ECO:0000256" key="3">
    <source>
        <dbReference type="ARBA" id="ARBA00022679"/>
    </source>
</evidence>
<keyword evidence="1 5" id="KW-0474">Menaquinone biosynthesis</keyword>